<comment type="caution">
    <text evidence="1">The sequence shown here is derived from an EMBL/GenBank/DDBJ whole genome shotgun (WGS) entry which is preliminary data.</text>
</comment>
<protein>
    <submittedName>
        <fullName evidence="1">Premnaspirodiene oxygenase protein</fullName>
        <ecNumber evidence="1">1.14.14.151</ecNumber>
    </submittedName>
</protein>
<reference evidence="2" key="1">
    <citation type="journal article" date="2022" name="Nat. Commun.">
        <title>Chromosome evolution and the genetic basis of agronomically important traits in greater yam.</title>
        <authorList>
            <person name="Bredeson J.V."/>
            <person name="Lyons J.B."/>
            <person name="Oniyinde I.O."/>
            <person name="Okereke N.R."/>
            <person name="Kolade O."/>
            <person name="Nnabue I."/>
            <person name="Nwadili C.O."/>
            <person name="Hribova E."/>
            <person name="Parker M."/>
            <person name="Nwogha J."/>
            <person name="Shu S."/>
            <person name="Carlson J."/>
            <person name="Kariba R."/>
            <person name="Muthemba S."/>
            <person name="Knop K."/>
            <person name="Barton G.J."/>
            <person name="Sherwood A.V."/>
            <person name="Lopez-Montes A."/>
            <person name="Asiedu R."/>
            <person name="Jamnadass R."/>
            <person name="Muchugi A."/>
            <person name="Goodstein D."/>
            <person name="Egesi C.N."/>
            <person name="Featherston J."/>
            <person name="Asfaw A."/>
            <person name="Simpson G.G."/>
            <person name="Dolezel J."/>
            <person name="Hendre P.S."/>
            <person name="Van Deynze A."/>
            <person name="Kumar P.L."/>
            <person name="Obidiegwu J.E."/>
            <person name="Bhattacharjee R."/>
            <person name="Rokhsar D.S."/>
        </authorList>
    </citation>
    <scope>NUCLEOTIDE SEQUENCE [LARGE SCALE GENOMIC DNA]</scope>
    <source>
        <strain evidence="2">cv. TDa95/00328</strain>
    </source>
</reference>
<keyword evidence="2" id="KW-1185">Reference proteome</keyword>
<dbReference type="EC" id="1.14.14.151" evidence="1"/>
<evidence type="ECO:0000313" key="1">
    <source>
        <dbReference type="EMBL" id="KAH7691852.1"/>
    </source>
</evidence>
<gene>
    <name evidence="1" type="ORF">IHE45_01G025100</name>
</gene>
<dbReference type="Proteomes" id="UP000827976">
    <property type="component" value="Chromosome 1"/>
</dbReference>
<accession>A0ACB7WTM3</accession>
<organism evidence="1 2">
    <name type="scientific">Dioscorea alata</name>
    <name type="common">Purple yam</name>
    <dbReference type="NCBI Taxonomy" id="55571"/>
    <lineage>
        <taxon>Eukaryota</taxon>
        <taxon>Viridiplantae</taxon>
        <taxon>Streptophyta</taxon>
        <taxon>Embryophyta</taxon>
        <taxon>Tracheophyta</taxon>
        <taxon>Spermatophyta</taxon>
        <taxon>Magnoliopsida</taxon>
        <taxon>Liliopsida</taxon>
        <taxon>Dioscoreales</taxon>
        <taxon>Dioscoreaceae</taxon>
        <taxon>Dioscorea</taxon>
    </lineage>
</organism>
<dbReference type="EMBL" id="CM037011">
    <property type="protein sequence ID" value="KAH7691852.1"/>
    <property type="molecule type" value="Genomic_DNA"/>
</dbReference>
<keyword evidence="1" id="KW-0560">Oxidoreductase</keyword>
<name>A0ACB7WTM3_DIOAL</name>
<evidence type="ECO:0000313" key="2">
    <source>
        <dbReference type="Proteomes" id="UP000827976"/>
    </source>
</evidence>
<proteinExistence type="predicted"/>
<sequence>MAYEHQTLVFLLLPPFILLLLSIKLLFFKRSIRLPPSPWKLPFIGNLHQIGLLPHQSLHKLAKRHGPLMLVKLGQVPTLVVSSSQIAKEIMKRHDLIFASRPSLKTAHVILYGCADMAFSPYGEHWRQMRKISVTNLLSMKMVKSFQVAREEKVAHLMDRISQASSQGFSINMSKFLFSFTNSFLCKAILGDLSKEEEGRNYEIFHEMIEETVLLLNGFNVEDYFPSLAWLCSLLRLDRRGKNNHSKWNGVLGQMILEHVNKNKGEAEDNNFKDVLLSIQKDPNMDISLTKDYIKALLLDMFAAGTDTSYIVLEWSMAELIRNPQVMRKLQEEVRGIACNKPMILRLHPPAPLLVPRESMESCQILGYEIPKKTRVFINYWSITRDPEAWESPEEFRPERFENNIIDFKGQDYQYIPFGAGRRICPGMQFAICTIELALANIVHQFDWQLPKHDVGEELDMSEAPGGTTRMDKNLHLVAKPYF</sequence>